<gene>
    <name evidence="3" type="ORF">DB32_006574</name>
</gene>
<keyword evidence="2" id="KW-1133">Transmembrane helix</keyword>
<dbReference type="AlphaFoldDB" id="A0A0F6W7F0"/>
<accession>A0A0F6W7F0</accession>
<feature type="transmembrane region" description="Helical" evidence="2">
    <location>
        <begin position="365"/>
        <end position="392"/>
    </location>
</feature>
<evidence type="ECO:0000313" key="4">
    <source>
        <dbReference type="Proteomes" id="UP000034883"/>
    </source>
</evidence>
<dbReference type="EMBL" id="CP011125">
    <property type="protein sequence ID" value="AKF09425.1"/>
    <property type="molecule type" value="Genomic_DNA"/>
</dbReference>
<feature type="region of interest" description="Disordered" evidence="1">
    <location>
        <begin position="463"/>
        <end position="485"/>
    </location>
</feature>
<feature type="transmembrane region" description="Helical" evidence="2">
    <location>
        <begin position="404"/>
        <end position="426"/>
    </location>
</feature>
<keyword evidence="2" id="KW-0472">Membrane</keyword>
<evidence type="ECO:0000256" key="1">
    <source>
        <dbReference type="SAM" id="MobiDB-lite"/>
    </source>
</evidence>
<feature type="transmembrane region" description="Helical" evidence="2">
    <location>
        <begin position="208"/>
        <end position="229"/>
    </location>
</feature>
<evidence type="ECO:0000313" key="3">
    <source>
        <dbReference type="EMBL" id="AKF09425.1"/>
    </source>
</evidence>
<sequence>MFWDGAPNVLAYLAFLAFPVVIVVLFTRMRPHIAAAYSLLGGVLFLPEVLEFDLPVIPPLNKGTITAFCVLLAMMWKAPQRLSAARAFRGFDFVFVLALFGNVMTSITNGDAIVTGPVVRPALSLYDAFAGSVKDTLGIWLPYFLARSICRTPEELAELVRITLRMAIAYSFFCLFEARFSPQLHRWVYGYHAADFSMTLRGGGYRPTVFMLHGLAVANFVLSGTMLSITQWKLGKTKARLAAYLAVALALCRSSGALVYAVFFLPLMAFVKKPRFVLPLILGVLVLTFPILRGTGTVPTEWIVEKMEAVFGEERALSLWFRFDNEDTLLERARERIWFGWGGYDRNRVFDPVTGEDMVITDGDWMIQLGVGGAVGFVGRYALLVLPLFVLYRKRKQIRDRKQQLLYAGWAMIAGLNALELLPNGLFSWLPYFYSGVLAGAVSAIGTARAVIPLRPRGPAARAQQRASLAPPMPKQGRGGRVVAA</sequence>
<name>A0A0F6W7F0_9BACT</name>
<protein>
    <submittedName>
        <fullName evidence="3">Membrane protein</fullName>
    </submittedName>
</protein>
<keyword evidence="2" id="KW-0812">Transmembrane</keyword>
<dbReference type="STRING" id="927083.DB32_006574"/>
<organism evidence="3 4">
    <name type="scientific">Sandaracinus amylolyticus</name>
    <dbReference type="NCBI Taxonomy" id="927083"/>
    <lineage>
        <taxon>Bacteria</taxon>
        <taxon>Pseudomonadati</taxon>
        <taxon>Myxococcota</taxon>
        <taxon>Polyangia</taxon>
        <taxon>Polyangiales</taxon>
        <taxon>Sandaracinaceae</taxon>
        <taxon>Sandaracinus</taxon>
    </lineage>
</organism>
<feature type="transmembrane region" description="Helical" evidence="2">
    <location>
        <begin position="432"/>
        <end position="452"/>
    </location>
</feature>
<proteinExistence type="predicted"/>
<dbReference type="Proteomes" id="UP000034883">
    <property type="component" value="Chromosome"/>
</dbReference>
<evidence type="ECO:0000256" key="2">
    <source>
        <dbReference type="SAM" id="Phobius"/>
    </source>
</evidence>
<feature type="transmembrane region" description="Helical" evidence="2">
    <location>
        <begin position="6"/>
        <end position="26"/>
    </location>
</feature>
<keyword evidence="4" id="KW-1185">Reference proteome</keyword>
<feature type="transmembrane region" description="Helical" evidence="2">
    <location>
        <begin position="241"/>
        <end position="264"/>
    </location>
</feature>
<dbReference type="KEGG" id="samy:DB32_006574"/>
<reference evidence="3 4" key="1">
    <citation type="submission" date="2015-03" db="EMBL/GenBank/DDBJ databases">
        <title>Genome assembly of Sandaracinus amylolyticus DSM 53668.</title>
        <authorList>
            <person name="Sharma G."/>
            <person name="Subramanian S."/>
        </authorList>
    </citation>
    <scope>NUCLEOTIDE SEQUENCE [LARGE SCALE GENOMIC DNA]</scope>
    <source>
        <strain evidence="3 4">DSM 53668</strain>
    </source>
</reference>
<feature type="transmembrane region" description="Helical" evidence="2">
    <location>
        <begin position="276"/>
        <end position="292"/>
    </location>
</feature>